<dbReference type="InterPro" id="IPR003812">
    <property type="entry name" value="Fido"/>
</dbReference>
<dbReference type="SUPFAM" id="SSF140931">
    <property type="entry name" value="Fic-like"/>
    <property type="match status" value="1"/>
</dbReference>
<gene>
    <name evidence="2" type="ORF">DI536_31285</name>
</gene>
<dbReference type="Pfam" id="PF02661">
    <property type="entry name" value="Fic"/>
    <property type="match status" value="1"/>
</dbReference>
<feature type="domain" description="Fido" evidence="1">
    <location>
        <begin position="47"/>
        <end position="179"/>
    </location>
</feature>
<dbReference type="InterPro" id="IPR036597">
    <property type="entry name" value="Fido-like_dom_sf"/>
</dbReference>
<accession>A0A2W5T1W9</accession>
<evidence type="ECO:0000259" key="1">
    <source>
        <dbReference type="PROSITE" id="PS51459"/>
    </source>
</evidence>
<evidence type="ECO:0000313" key="3">
    <source>
        <dbReference type="Proteomes" id="UP000249061"/>
    </source>
</evidence>
<comment type="caution">
    <text evidence="2">The sequence shown here is derived from an EMBL/GenBank/DDBJ whole genome shotgun (WGS) entry which is preliminary data.</text>
</comment>
<protein>
    <recommendedName>
        <fullName evidence="1">Fido domain-containing protein</fullName>
    </recommendedName>
</protein>
<evidence type="ECO:0000313" key="2">
    <source>
        <dbReference type="EMBL" id="PZR05946.1"/>
    </source>
</evidence>
<proteinExistence type="predicted"/>
<sequence length="235" mass="26750">MSRASSRPLVGFFGARRQYVLAARHRAALSTRAGRVGEDKAFIEFLVSEPSTLSLDERTALDEGRLRSTPVQIGQSTHLPSANPSLMDEAFRQLLAVARRIDDPFECAFFVLIHLRYLQPFIDGTKRTARLAANIPLLVRNLVPLTFIDVPRDEFTAAQLAMYEGSTLRLRQVRSSLGEPDVFRLKYRESLRRLVRALVQDPVVDRRAFIERFAEAQLPREDRARFLQRTAEVAL</sequence>
<dbReference type="AlphaFoldDB" id="A0A2W5T1W9"/>
<organism evidence="2 3">
    <name type="scientific">Archangium gephyra</name>
    <dbReference type="NCBI Taxonomy" id="48"/>
    <lineage>
        <taxon>Bacteria</taxon>
        <taxon>Pseudomonadati</taxon>
        <taxon>Myxococcota</taxon>
        <taxon>Myxococcia</taxon>
        <taxon>Myxococcales</taxon>
        <taxon>Cystobacterineae</taxon>
        <taxon>Archangiaceae</taxon>
        <taxon>Archangium</taxon>
    </lineage>
</organism>
<dbReference type="EMBL" id="QFQP01000041">
    <property type="protein sequence ID" value="PZR05946.1"/>
    <property type="molecule type" value="Genomic_DNA"/>
</dbReference>
<dbReference type="PROSITE" id="PS51459">
    <property type="entry name" value="FIDO"/>
    <property type="match status" value="1"/>
</dbReference>
<reference evidence="2 3" key="1">
    <citation type="submission" date="2017-08" db="EMBL/GenBank/DDBJ databases">
        <title>Infants hospitalized years apart are colonized by the same room-sourced microbial strains.</title>
        <authorList>
            <person name="Brooks B."/>
            <person name="Olm M.R."/>
            <person name="Firek B.A."/>
            <person name="Baker R."/>
            <person name="Thomas B.C."/>
            <person name="Morowitz M.J."/>
            <person name="Banfield J.F."/>
        </authorList>
    </citation>
    <scope>NUCLEOTIDE SEQUENCE [LARGE SCALE GENOMIC DNA]</scope>
    <source>
        <strain evidence="2">S2_003_000_R2_14</strain>
    </source>
</reference>
<name>A0A2W5T1W9_9BACT</name>
<dbReference type="Proteomes" id="UP000249061">
    <property type="component" value="Unassembled WGS sequence"/>
</dbReference>
<dbReference type="Gene3D" id="1.10.3290.10">
    <property type="entry name" value="Fido-like domain"/>
    <property type="match status" value="1"/>
</dbReference>